<dbReference type="Proteomes" id="UP000278962">
    <property type="component" value="Unassembled WGS sequence"/>
</dbReference>
<sequence length="212" mass="23471">MLTADHDYTLLFRCPMCATANRMPAEVRAALRCGACRLDIDTWLKDAFVDLSAFWRAAIATLATIYRPELYPLLEQALTERHRPCREAAWRALTEPIAIERERGQVAHAPCLLDRLTADQRASLRVRVPRAAAVVGPTTRPSSPALPRQDAAPGRRARPPAAKPYTRPRPEPERAVADRAFDSSSAFDGLSLRELATAARELAAQLENAPPR</sequence>
<organism evidence="2 3">
    <name type="scientific">Solirubrobacter pauli</name>
    <dbReference type="NCBI Taxonomy" id="166793"/>
    <lineage>
        <taxon>Bacteria</taxon>
        <taxon>Bacillati</taxon>
        <taxon>Actinomycetota</taxon>
        <taxon>Thermoleophilia</taxon>
        <taxon>Solirubrobacterales</taxon>
        <taxon>Solirubrobacteraceae</taxon>
        <taxon>Solirubrobacter</taxon>
    </lineage>
</organism>
<reference evidence="2 3" key="1">
    <citation type="submission" date="2018-10" db="EMBL/GenBank/DDBJ databases">
        <title>Genomic Encyclopedia of Archaeal and Bacterial Type Strains, Phase II (KMG-II): from individual species to whole genera.</title>
        <authorList>
            <person name="Goeker M."/>
        </authorList>
    </citation>
    <scope>NUCLEOTIDE SEQUENCE [LARGE SCALE GENOMIC DNA]</scope>
    <source>
        <strain evidence="2 3">DSM 14954</strain>
    </source>
</reference>
<dbReference type="EMBL" id="RBIL01000001">
    <property type="protein sequence ID" value="RKQ90877.1"/>
    <property type="molecule type" value="Genomic_DNA"/>
</dbReference>
<dbReference type="RefSeq" id="WP_121248015.1">
    <property type="nucleotide sequence ID" value="NZ_RBIL01000001.1"/>
</dbReference>
<evidence type="ECO:0000256" key="1">
    <source>
        <dbReference type="SAM" id="MobiDB-lite"/>
    </source>
</evidence>
<gene>
    <name evidence="2" type="ORF">C8N24_0692</name>
</gene>
<name>A0A660L766_9ACTN</name>
<feature type="region of interest" description="Disordered" evidence="1">
    <location>
        <begin position="133"/>
        <end position="182"/>
    </location>
</feature>
<feature type="compositionally biased region" description="Low complexity" evidence="1">
    <location>
        <begin position="147"/>
        <end position="165"/>
    </location>
</feature>
<protein>
    <submittedName>
        <fullName evidence="2">Uncharacterized protein</fullName>
    </submittedName>
</protein>
<accession>A0A660L766</accession>
<evidence type="ECO:0000313" key="3">
    <source>
        <dbReference type="Proteomes" id="UP000278962"/>
    </source>
</evidence>
<feature type="compositionally biased region" description="Basic and acidic residues" evidence="1">
    <location>
        <begin position="168"/>
        <end position="181"/>
    </location>
</feature>
<evidence type="ECO:0000313" key="2">
    <source>
        <dbReference type="EMBL" id="RKQ90877.1"/>
    </source>
</evidence>
<dbReference type="AlphaFoldDB" id="A0A660L766"/>
<proteinExistence type="predicted"/>
<keyword evidence="3" id="KW-1185">Reference proteome</keyword>
<comment type="caution">
    <text evidence="2">The sequence shown here is derived from an EMBL/GenBank/DDBJ whole genome shotgun (WGS) entry which is preliminary data.</text>
</comment>